<keyword evidence="9 13" id="KW-0238">DNA-binding</keyword>
<evidence type="ECO:0000256" key="13">
    <source>
        <dbReference type="HAMAP-Rule" id="MF_00034"/>
    </source>
</evidence>
<evidence type="ECO:0000256" key="2">
    <source>
        <dbReference type="ARBA" id="ARBA00022490"/>
    </source>
</evidence>
<comment type="similarity">
    <text evidence="1 13">Belongs to the RuvC family.</text>
</comment>
<feature type="active site" evidence="13">
    <location>
        <position position="140"/>
    </location>
</feature>
<keyword evidence="8 13" id="KW-0460">Magnesium</keyword>
<comment type="catalytic activity">
    <reaction evidence="12 13">
        <text>Endonucleolytic cleavage at a junction such as a reciprocal single-stranded crossover between two homologous DNA duplexes (Holliday junction).</text>
        <dbReference type="EC" id="3.1.21.10"/>
    </reaction>
</comment>
<feature type="binding site" evidence="13">
    <location>
        <position position="67"/>
    </location>
    <ligand>
        <name>Mg(2+)</name>
        <dbReference type="ChEBI" id="CHEBI:18420"/>
        <label>2</label>
    </ligand>
</feature>
<dbReference type="SUPFAM" id="SSF53098">
    <property type="entry name" value="Ribonuclease H-like"/>
    <property type="match status" value="1"/>
</dbReference>
<sequence>MVIIGIDPGYAIVGYGVVSYAKNRFVTCAYGAITTPAGMQFERRLEIIYNEVMRILNKYKPDAMSIEKLYFTNNKTTGIDVAQARGVVLLAARQNNVAVYEYTPMQVKQSVVGYGKAVKTQVQEMTKSILKLECIPKPDDTADALAMAICHGHCSGSLISRLI</sequence>
<dbReference type="GO" id="GO:0005737">
    <property type="term" value="C:cytoplasm"/>
    <property type="evidence" value="ECO:0007669"/>
    <property type="project" value="UniProtKB-SubCell"/>
</dbReference>
<keyword evidence="11 13" id="KW-0234">DNA repair</keyword>
<evidence type="ECO:0000256" key="1">
    <source>
        <dbReference type="ARBA" id="ARBA00009518"/>
    </source>
</evidence>
<feature type="binding site" evidence="13">
    <location>
        <position position="140"/>
    </location>
    <ligand>
        <name>Mg(2+)</name>
        <dbReference type="ChEBI" id="CHEBI:18420"/>
        <label>1</label>
    </ligand>
</feature>
<dbReference type="FunFam" id="3.30.420.10:FF:000002">
    <property type="entry name" value="Crossover junction endodeoxyribonuclease RuvC"/>
    <property type="match status" value="1"/>
</dbReference>
<dbReference type="GO" id="GO:0006281">
    <property type="term" value="P:DNA repair"/>
    <property type="evidence" value="ECO:0007669"/>
    <property type="project" value="UniProtKB-UniRule"/>
</dbReference>
<keyword evidence="4 13" id="KW-0479">Metal-binding</keyword>
<dbReference type="EC" id="3.1.21.10" evidence="13 14"/>
<dbReference type="InterPro" id="IPR012337">
    <property type="entry name" value="RNaseH-like_sf"/>
</dbReference>
<dbReference type="NCBIfam" id="TIGR00228">
    <property type="entry name" value="ruvC"/>
    <property type="match status" value="1"/>
</dbReference>
<gene>
    <name evidence="13" type="primary">ruvC</name>
    <name evidence="15" type="ORF">SAMN05216180_1651</name>
</gene>
<proteinExistence type="inferred from homology"/>
<dbReference type="GO" id="GO:0003677">
    <property type="term" value="F:DNA binding"/>
    <property type="evidence" value="ECO:0007669"/>
    <property type="project" value="UniProtKB-KW"/>
</dbReference>
<dbReference type="PANTHER" id="PTHR30194:SF3">
    <property type="entry name" value="CROSSOVER JUNCTION ENDODEOXYRIBONUCLEASE RUVC"/>
    <property type="match status" value="1"/>
</dbReference>
<dbReference type="PANTHER" id="PTHR30194">
    <property type="entry name" value="CROSSOVER JUNCTION ENDODEOXYRIBONUCLEASE RUVC"/>
    <property type="match status" value="1"/>
</dbReference>
<organism evidence="15 16">
    <name type="scientific">Hydrogenoanaerobacterium saccharovorans</name>
    <dbReference type="NCBI Taxonomy" id="474960"/>
    <lineage>
        <taxon>Bacteria</taxon>
        <taxon>Bacillati</taxon>
        <taxon>Bacillota</taxon>
        <taxon>Clostridia</taxon>
        <taxon>Eubacteriales</taxon>
        <taxon>Oscillospiraceae</taxon>
        <taxon>Hydrogenoanaerobacterium</taxon>
    </lineage>
</organism>
<dbReference type="InterPro" id="IPR020563">
    <property type="entry name" value="X-over_junc_endoDNase_Mg_BS"/>
</dbReference>
<dbReference type="InterPro" id="IPR002176">
    <property type="entry name" value="X-over_junc_endoDNase_RuvC"/>
</dbReference>
<dbReference type="GO" id="GO:0048476">
    <property type="term" value="C:Holliday junction resolvase complex"/>
    <property type="evidence" value="ECO:0007669"/>
    <property type="project" value="UniProtKB-UniRule"/>
</dbReference>
<dbReference type="Proteomes" id="UP000199158">
    <property type="component" value="Unassembled WGS sequence"/>
</dbReference>
<dbReference type="Pfam" id="PF02075">
    <property type="entry name" value="RuvC"/>
    <property type="match status" value="1"/>
</dbReference>
<feature type="active site" evidence="13">
    <location>
        <position position="7"/>
    </location>
</feature>
<evidence type="ECO:0000313" key="16">
    <source>
        <dbReference type="Proteomes" id="UP000199158"/>
    </source>
</evidence>
<dbReference type="Gene3D" id="3.30.420.10">
    <property type="entry name" value="Ribonuclease H-like superfamily/Ribonuclease H"/>
    <property type="match status" value="1"/>
</dbReference>
<evidence type="ECO:0000256" key="12">
    <source>
        <dbReference type="ARBA" id="ARBA00029354"/>
    </source>
</evidence>
<comment type="subcellular location">
    <subcellularLocation>
        <location evidence="13">Cytoplasm</location>
    </subcellularLocation>
</comment>
<reference evidence="15 16" key="1">
    <citation type="submission" date="2016-10" db="EMBL/GenBank/DDBJ databases">
        <authorList>
            <person name="de Groot N.N."/>
        </authorList>
    </citation>
    <scope>NUCLEOTIDE SEQUENCE [LARGE SCALE GENOMIC DNA]</scope>
    <source>
        <strain evidence="15 16">CGMCC 1.5070</strain>
    </source>
</reference>
<accession>A0A1H8B316</accession>
<keyword evidence="5 13" id="KW-0255">Endonuclease</keyword>
<dbReference type="GO" id="GO:0008821">
    <property type="term" value="F:crossover junction DNA endonuclease activity"/>
    <property type="evidence" value="ECO:0007669"/>
    <property type="project" value="UniProtKB-UniRule"/>
</dbReference>
<dbReference type="PRINTS" id="PR00696">
    <property type="entry name" value="RSOLVASERUVC"/>
</dbReference>
<evidence type="ECO:0000256" key="10">
    <source>
        <dbReference type="ARBA" id="ARBA00023172"/>
    </source>
</evidence>
<dbReference type="STRING" id="474960.SAMN05216180_1651"/>
<keyword evidence="3 13" id="KW-0540">Nuclease</keyword>
<dbReference type="NCBIfam" id="NF000711">
    <property type="entry name" value="PRK00039.2-1"/>
    <property type="match status" value="1"/>
</dbReference>
<evidence type="ECO:0000256" key="6">
    <source>
        <dbReference type="ARBA" id="ARBA00022763"/>
    </source>
</evidence>
<evidence type="ECO:0000256" key="3">
    <source>
        <dbReference type="ARBA" id="ARBA00022722"/>
    </source>
</evidence>
<comment type="cofactor">
    <cofactor evidence="13">
        <name>Mg(2+)</name>
        <dbReference type="ChEBI" id="CHEBI:18420"/>
    </cofactor>
    <text evidence="13">Binds 2 Mg(2+) ion per subunit.</text>
</comment>
<dbReference type="InterPro" id="IPR036397">
    <property type="entry name" value="RNaseH_sf"/>
</dbReference>
<evidence type="ECO:0000256" key="4">
    <source>
        <dbReference type="ARBA" id="ARBA00022723"/>
    </source>
</evidence>
<keyword evidence="7 13" id="KW-0378">Hydrolase</keyword>
<keyword evidence="16" id="KW-1185">Reference proteome</keyword>
<dbReference type="CDD" id="cd16962">
    <property type="entry name" value="RuvC"/>
    <property type="match status" value="1"/>
</dbReference>
<evidence type="ECO:0000256" key="11">
    <source>
        <dbReference type="ARBA" id="ARBA00023204"/>
    </source>
</evidence>
<evidence type="ECO:0000256" key="7">
    <source>
        <dbReference type="ARBA" id="ARBA00022801"/>
    </source>
</evidence>
<keyword evidence="6 13" id="KW-0227">DNA damage</keyword>
<dbReference type="HAMAP" id="MF_00034">
    <property type="entry name" value="RuvC"/>
    <property type="match status" value="1"/>
</dbReference>
<comment type="subunit">
    <text evidence="13">Homodimer which binds Holliday junction (HJ) DNA. The HJ becomes 2-fold symmetrical on binding to RuvC with unstacked arms; it has a different conformation from HJ DNA in complex with RuvA. In the full resolvosome a probable DNA-RuvA(4)-RuvB(12)-RuvC(2) complex forms which resolves the HJ.</text>
</comment>
<evidence type="ECO:0000256" key="5">
    <source>
        <dbReference type="ARBA" id="ARBA00022759"/>
    </source>
</evidence>
<feature type="active site" evidence="13">
    <location>
        <position position="67"/>
    </location>
</feature>
<dbReference type="PROSITE" id="PS01321">
    <property type="entry name" value="RUVC"/>
    <property type="match status" value="1"/>
</dbReference>
<dbReference type="GO" id="GO:0006310">
    <property type="term" value="P:DNA recombination"/>
    <property type="evidence" value="ECO:0007669"/>
    <property type="project" value="UniProtKB-UniRule"/>
</dbReference>
<protein>
    <recommendedName>
        <fullName evidence="13 14">Crossover junction endodeoxyribonuclease RuvC</fullName>
        <ecNumber evidence="13 14">3.1.21.10</ecNumber>
    </recommendedName>
    <alternativeName>
        <fullName evidence="13">Holliday junction nuclease RuvC</fullName>
    </alternativeName>
    <alternativeName>
        <fullName evidence="13">Holliday junction resolvase RuvC</fullName>
    </alternativeName>
</protein>
<keyword evidence="10 13" id="KW-0233">DNA recombination</keyword>
<dbReference type="OrthoDB" id="9805499at2"/>
<dbReference type="GO" id="GO:0000287">
    <property type="term" value="F:magnesium ion binding"/>
    <property type="evidence" value="ECO:0007669"/>
    <property type="project" value="UniProtKB-UniRule"/>
</dbReference>
<dbReference type="AlphaFoldDB" id="A0A1H8B316"/>
<evidence type="ECO:0000256" key="14">
    <source>
        <dbReference type="NCBIfam" id="TIGR00228"/>
    </source>
</evidence>
<comment type="function">
    <text evidence="13">The RuvA-RuvB-RuvC complex processes Holliday junction (HJ) DNA during genetic recombination and DNA repair. Endonuclease that resolves HJ intermediates. Cleaves cruciform DNA by making single-stranded nicks across the HJ at symmetrical positions within the homologous arms, yielding a 5'-phosphate and a 3'-hydroxyl group; requires a central core of homology in the junction. The consensus cleavage sequence is 5'-(A/T)TT(C/G)-3'. Cleavage occurs on the 3'-side of the TT dinucleotide at the point of strand exchange. HJ branch migration catalyzed by RuvA-RuvB allows RuvC to scan DNA until it finds its consensus sequence, where it cleaves and resolves the cruciform DNA.</text>
</comment>
<evidence type="ECO:0000256" key="8">
    <source>
        <dbReference type="ARBA" id="ARBA00022842"/>
    </source>
</evidence>
<feature type="binding site" evidence="13">
    <location>
        <position position="7"/>
    </location>
    <ligand>
        <name>Mg(2+)</name>
        <dbReference type="ChEBI" id="CHEBI:18420"/>
        <label>1</label>
    </ligand>
</feature>
<evidence type="ECO:0000256" key="9">
    <source>
        <dbReference type="ARBA" id="ARBA00023125"/>
    </source>
</evidence>
<keyword evidence="2 13" id="KW-0963">Cytoplasm</keyword>
<dbReference type="RefSeq" id="WP_092753451.1">
    <property type="nucleotide sequence ID" value="NZ_FOCG01000001.1"/>
</dbReference>
<evidence type="ECO:0000313" key="15">
    <source>
        <dbReference type="EMBL" id="SEM76518.1"/>
    </source>
</evidence>
<dbReference type="EMBL" id="FOCG01000001">
    <property type="protein sequence ID" value="SEM76518.1"/>
    <property type="molecule type" value="Genomic_DNA"/>
</dbReference>
<name>A0A1H8B316_9FIRM</name>